<dbReference type="PANTHER" id="PTHR36102">
    <property type="entry name" value="CHROMOSOME 10, WHOLE GENOME SHOTGUN SEQUENCE"/>
    <property type="match status" value="1"/>
</dbReference>
<feature type="compositionally biased region" description="Polar residues" evidence="1">
    <location>
        <begin position="8"/>
        <end position="18"/>
    </location>
</feature>
<keyword evidence="4" id="KW-1185">Reference proteome</keyword>
<feature type="region of interest" description="Disordered" evidence="1">
    <location>
        <begin position="391"/>
        <end position="467"/>
    </location>
</feature>
<protein>
    <recommendedName>
        <fullName evidence="2">Subtelomeric hrmA-associated cluster protein AFUB-079030/YDR124W-like helical bundle domain-containing protein</fullName>
    </recommendedName>
</protein>
<proteinExistence type="predicted"/>
<feature type="region of interest" description="Disordered" evidence="1">
    <location>
        <begin position="1"/>
        <end position="82"/>
    </location>
</feature>
<dbReference type="InterPro" id="IPR021264">
    <property type="entry name" value="AFUB_079030/YDR124W-like"/>
</dbReference>
<evidence type="ECO:0000313" key="3">
    <source>
        <dbReference type="EMBL" id="TID19530.1"/>
    </source>
</evidence>
<dbReference type="PANTHER" id="PTHR36102:SF1">
    <property type="entry name" value="YDR124W-LIKE HELICAL BUNDLE DOMAIN-CONTAINING PROTEIN"/>
    <property type="match status" value="1"/>
</dbReference>
<evidence type="ECO:0000313" key="4">
    <source>
        <dbReference type="Proteomes" id="UP000298493"/>
    </source>
</evidence>
<feature type="compositionally biased region" description="Basic residues" evidence="1">
    <location>
        <begin position="391"/>
        <end position="403"/>
    </location>
</feature>
<dbReference type="AlphaFoldDB" id="A0A4Z1NTW1"/>
<gene>
    <name evidence="3" type="ORF">E6O75_ATG06868</name>
</gene>
<feature type="domain" description="Subtelomeric hrmA-associated cluster protein AFUB-079030/YDR124W-like helical bundle" evidence="2">
    <location>
        <begin position="238"/>
        <end position="364"/>
    </location>
</feature>
<dbReference type="STRING" id="86259.A0A4Z1NTW1"/>
<feature type="compositionally biased region" description="Low complexity" evidence="1">
    <location>
        <begin position="19"/>
        <end position="36"/>
    </location>
</feature>
<feature type="compositionally biased region" description="Polar residues" evidence="1">
    <location>
        <begin position="416"/>
        <end position="444"/>
    </location>
</feature>
<accession>A0A4Z1NTW1</accession>
<sequence>MAIGNEADTPTFSDPSSFNNNTTNTNTNTNTNNTNNSKKQSNAAPAAPSGFGMFQFEARPPYNPSSTPLPGESKRKPGRLGRRKVTALQAAPGPQQAGAASPIDVCNRAKERLDASARDQRPWALITTDERGNAQAILSNSRDEGFLQKMQQVFHSNKFTSPLLQASDFAAGLFSVPPAGTVDSFSALQSRRSSAFEHPRIPYLGPLCVGKRSASPSFEYDDQLCDEVPTVTLTLTAADAVLRFFIATFKAIQQQALKQILKAWIKELEPHKQKHHPYKGKVLPPYWPAHVSFVEPDHQRTEDRIAVAIHIIKFVQTDKKWTSIDGINTLESSTNSIKLQFDDEPQEKFHRRKILLKQLYDVARQQCLVLKDESDGDIPLAFQDPMGTMRFKRQSRAKRHKTCATRDPSETCEPSPMSQSQSPGLSEESFVTSSAEVSPTSTTPMHGLSPPYAGHFQPEPEQPLPTLQHPDSQWNAAAFSQHCANTPHQWNPPEFNHSGNINHQIPYGVPPAMSQQTFPCTLSGCSSSAGQAPTHTLFESSPTDIDQYYTNQTQSPAHLSFDAISLCHGLGPAPNVKMNTQATPAYNAWTQELQWDATPGLYNQQYQQPNTQHPHNYL</sequence>
<evidence type="ECO:0000259" key="2">
    <source>
        <dbReference type="Pfam" id="PF11001"/>
    </source>
</evidence>
<dbReference type="EMBL" id="SNSC02000012">
    <property type="protein sequence ID" value="TID19530.1"/>
    <property type="molecule type" value="Genomic_DNA"/>
</dbReference>
<reference evidence="3 4" key="1">
    <citation type="submission" date="2019-04" db="EMBL/GenBank/DDBJ databases">
        <title>High contiguity whole genome sequence and gene annotation resource for two Venturia nashicola isolates.</title>
        <authorList>
            <person name="Prokchorchik M."/>
            <person name="Won K."/>
            <person name="Lee Y."/>
            <person name="Choi E.D."/>
            <person name="Segonzac C."/>
            <person name="Sohn K.H."/>
        </authorList>
    </citation>
    <scope>NUCLEOTIDE SEQUENCE [LARGE SCALE GENOMIC DNA]</scope>
    <source>
        <strain evidence="3 4">PRI2</strain>
    </source>
</reference>
<organism evidence="3 4">
    <name type="scientific">Venturia nashicola</name>
    <dbReference type="NCBI Taxonomy" id="86259"/>
    <lineage>
        <taxon>Eukaryota</taxon>
        <taxon>Fungi</taxon>
        <taxon>Dikarya</taxon>
        <taxon>Ascomycota</taxon>
        <taxon>Pezizomycotina</taxon>
        <taxon>Dothideomycetes</taxon>
        <taxon>Pleosporomycetidae</taxon>
        <taxon>Venturiales</taxon>
        <taxon>Venturiaceae</taxon>
        <taxon>Venturia</taxon>
    </lineage>
</organism>
<dbReference type="Pfam" id="PF11001">
    <property type="entry name" value="AFUB_07903_YDR124W_hel"/>
    <property type="match status" value="1"/>
</dbReference>
<dbReference type="Proteomes" id="UP000298493">
    <property type="component" value="Unassembled WGS sequence"/>
</dbReference>
<dbReference type="InterPro" id="IPR047092">
    <property type="entry name" value="AFUB_07903/YDR124W-like_hel"/>
</dbReference>
<name>A0A4Z1NTW1_9PEZI</name>
<evidence type="ECO:0000256" key="1">
    <source>
        <dbReference type="SAM" id="MobiDB-lite"/>
    </source>
</evidence>
<comment type="caution">
    <text evidence="3">The sequence shown here is derived from an EMBL/GenBank/DDBJ whole genome shotgun (WGS) entry which is preliminary data.</text>
</comment>